<dbReference type="GO" id="GO:0003677">
    <property type="term" value="F:DNA binding"/>
    <property type="evidence" value="ECO:0007669"/>
    <property type="project" value="UniProtKB-KW"/>
</dbReference>
<feature type="domain" description="HTH luxR-type" evidence="4">
    <location>
        <begin position="9"/>
        <end position="74"/>
    </location>
</feature>
<dbReference type="SMART" id="SM00421">
    <property type="entry name" value="HTH_LUXR"/>
    <property type="match status" value="1"/>
</dbReference>
<dbReference type="PRINTS" id="PR00038">
    <property type="entry name" value="HTHLUXR"/>
</dbReference>
<dbReference type="SUPFAM" id="SSF46894">
    <property type="entry name" value="C-terminal effector domain of the bipartite response regulators"/>
    <property type="match status" value="1"/>
</dbReference>
<keyword evidence="1" id="KW-0805">Transcription regulation</keyword>
<dbReference type="AlphaFoldDB" id="A0A9X1DDR8"/>
<evidence type="ECO:0000313" key="5">
    <source>
        <dbReference type="EMBL" id="MBT2188365.1"/>
    </source>
</evidence>
<dbReference type="PROSITE" id="PS00622">
    <property type="entry name" value="HTH_LUXR_1"/>
    <property type="match status" value="1"/>
</dbReference>
<dbReference type="EMBL" id="JAHGAW010000010">
    <property type="protein sequence ID" value="MBT2188365.1"/>
    <property type="molecule type" value="Genomic_DNA"/>
</dbReference>
<proteinExistence type="predicted"/>
<protein>
    <recommendedName>
        <fullName evidence="4">HTH luxR-type domain-containing protein</fullName>
    </recommendedName>
</protein>
<dbReference type="Pfam" id="PF00196">
    <property type="entry name" value="GerE"/>
    <property type="match status" value="1"/>
</dbReference>
<evidence type="ECO:0000313" key="6">
    <source>
        <dbReference type="Proteomes" id="UP001138757"/>
    </source>
</evidence>
<dbReference type="Gene3D" id="1.10.10.10">
    <property type="entry name" value="Winged helix-like DNA-binding domain superfamily/Winged helix DNA-binding domain"/>
    <property type="match status" value="1"/>
</dbReference>
<sequence length="87" mass="9570">MMIRQREAPHPSIDCLTSREQDVLSGLVCGMTNKEIGRELGISHRTVEIHRARLMRKLGAPTLSALLAIALPQRSRLAPIGSSNDLN</sequence>
<keyword evidence="3" id="KW-0804">Transcription</keyword>
<accession>A0A9X1DDR8</accession>
<reference evidence="5" key="1">
    <citation type="submission" date="2021-05" db="EMBL/GenBank/DDBJ databases">
        <title>Genome of Sphingobium sp. strain.</title>
        <authorList>
            <person name="Fan R."/>
        </authorList>
    </citation>
    <scope>NUCLEOTIDE SEQUENCE</scope>
    <source>
        <strain evidence="5">H33</strain>
    </source>
</reference>
<dbReference type="PANTHER" id="PTHR44688:SF16">
    <property type="entry name" value="DNA-BINDING TRANSCRIPTIONAL ACTIVATOR DEVR_DOSR"/>
    <property type="match status" value="1"/>
</dbReference>
<gene>
    <name evidence="5" type="ORF">KK488_15520</name>
</gene>
<dbReference type="PANTHER" id="PTHR44688">
    <property type="entry name" value="DNA-BINDING TRANSCRIPTIONAL ACTIVATOR DEVR_DOSR"/>
    <property type="match status" value="1"/>
</dbReference>
<dbReference type="InterPro" id="IPR016032">
    <property type="entry name" value="Sig_transdc_resp-reg_C-effctor"/>
</dbReference>
<keyword evidence="6" id="KW-1185">Reference proteome</keyword>
<dbReference type="Proteomes" id="UP001138757">
    <property type="component" value="Unassembled WGS sequence"/>
</dbReference>
<evidence type="ECO:0000256" key="2">
    <source>
        <dbReference type="ARBA" id="ARBA00023125"/>
    </source>
</evidence>
<evidence type="ECO:0000259" key="4">
    <source>
        <dbReference type="PROSITE" id="PS50043"/>
    </source>
</evidence>
<dbReference type="InterPro" id="IPR036388">
    <property type="entry name" value="WH-like_DNA-bd_sf"/>
</dbReference>
<dbReference type="GO" id="GO:0006355">
    <property type="term" value="P:regulation of DNA-templated transcription"/>
    <property type="evidence" value="ECO:0007669"/>
    <property type="project" value="InterPro"/>
</dbReference>
<name>A0A9X1DDR8_9SPHN</name>
<dbReference type="InterPro" id="IPR000792">
    <property type="entry name" value="Tscrpt_reg_LuxR_C"/>
</dbReference>
<evidence type="ECO:0000256" key="3">
    <source>
        <dbReference type="ARBA" id="ARBA00023163"/>
    </source>
</evidence>
<dbReference type="PROSITE" id="PS50043">
    <property type="entry name" value="HTH_LUXR_2"/>
    <property type="match status" value="1"/>
</dbReference>
<comment type="caution">
    <text evidence="5">The sequence shown here is derived from an EMBL/GenBank/DDBJ whole genome shotgun (WGS) entry which is preliminary data.</text>
</comment>
<dbReference type="CDD" id="cd06170">
    <property type="entry name" value="LuxR_C_like"/>
    <property type="match status" value="1"/>
</dbReference>
<organism evidence="5 6">
    <name type="scientific">Sphingobium nicotianae</name>
    <dbReference type="NCBI Taxonomy" id="2782607"/>
    <lineage>
        <taxon>Bacteria</taxon>
        <taxon>Pseudomonadati</taxon>
        <taxon>Pseudomonadota</taxon>
        <taxon>Alphaproteobacteria</taxon>
        <taxon>Sphingomonadales</taxon>
        <taxon>Sphingomonadaceae</taxon>
        <taxon>Sphingobium</taxon>
    </lineage>
</organism>
<keyword evidence="2" id="KW-0238">DNA-binding</keyword>
<evidence type="ECO:0000256" key="1">
    <source>
        <dbReference type="ARBA" id="ARBA00023015"/>
    </source>
</evidence>